<organism evidence="2">
    <name type="scientific">Ensete ventricosum</name>
    <name type="common">Abyssinian banana</name>
    <name type="synonym">Musa ensete</name>
    <dbReference type="NCBI Taxonomy" id="4639"/>
    <lineage>
        <taxon>Eukaryota</taxon>
        <taxon>Viridiplantae</taxon>
        <taxon>Streptophyta</taxon>
        <taxon>Embryophyta</taxon>
        <taxon>Tracheophyta</taxon>
        <taxon>Spermatophyta</taxon>
        <taxon>Magnoliopsida</taxon>
        <taxon>Liliopsida</taxon>
        <taxon>Zingiberales</taxon>
        <taxon>Musaceae</taxon>
        <taxon>Ensete</taxon>
    </lineage>
</organism>
<feature type="compositionally biased region" description="Basic and acidic residues" evidence="1">
    <location>
        <begin position="34"/>
        <end position="48"/>
    </location>
</feature>
<name>A0A444G886_ENSVE</name>
<gene>
    <name evidence="2" type="ORF">BHM03_00037617</name>
</gene>
<feature type="region of interest" description="Disordered" evidence="1">
    <location>
        <begin position="65"/>
        <end position="103"/>
    </location>
</feature>
<accession>A0A444G886</accession>
<feature type="compositionally biased region" description="Low complexity" evidence="1">
    <location>
        <begin position="9"/>
        <end position="28"/>
    </location>
</feature>
<evidence type="ECO:0000256" key="1">
    <source>
        <dbReference type="SAM" id="MobiDB-lite"/>
    </source>
</evidence>
<sequence>MDVRVATTRPRSARSISSSSSAISESRPQTQHWDTGRGRGGGGERREGYGVVHLEAGWVRRRAAELGGRDAAKEEEEDDQAACGGTEGDGDDRRGPGRSGALQQPRVPRLWLDFVFASFWCLIRFGVFEGGAKKARFSWLGDES</sequence>
<evidence type="ECO:0000313" key="2">
    <source>
        <dbReference type="EMBL" id="RZR74497.1"/>
    </source>
</evidence>
<feature type="region of interest" description="Disordered" evidence="1">
    <location>
        <begin position="1"/>
        <end position="48"/>
    </location>
</feature>
<dbReference type="Proteomes" id="UP000290560">
    <property type="component" value="Unassembled WGS sequence"/>
</dbReference>
<proteinExistence type="predicted"/>
<protein>
    <submittedName>
        <fullName evidence="2">Uncharacterized protein</fullName>
    </submittedName>
</protein>
<reference evidence="2" key="1">
    <citation type="journal article" date="2018" name="Data Brief">
        <title>Genome sequence data from 17 accessions of Ensete ventricosum, a staple food crop for millions in Ethiopia.</title>
        <authorList>
            <person name="Yemataw Z."/>
            <person name="Muzemil S."/>
            <person name="Ambachew D."/>
            <person name="Tripathi L."/>
            <person name="Tesfaye K."/>
            <person name="Chala A."/>
            <person name="Farbos A."/>
            <person name="O'Neill P."/>
            <person name="Moore K."/>
            <person name="Grant M."/>
            <person name="Studholme D.J."/>
        </authorList>
    </citation>
    <scope>NUCLEOTIDE SEQUENCE [LARGE SCALE GENOMIC DNA]</scope>
    <source>
        <tissue evidence="2">Leaf</tissue>
    </source>
</reference>
<dbReference type="EMBL" id="KV876267">
    <property type="protein sequence ID" value="RZR74497.1"/>
    <property type="molecule type" value="Genomic_DNA"/>
</dbReference>
<dbReference type="AlphaFoldDB" id="A0A444G886"/>